<dbReference type="RefSeq" id="XP_022237285.1">
    <property type="nucleotide sequence ID" value="XM_022381577.1"/>
</dbReference>
<organism evidence="3 4">
    <name type="scientific">Limulus polyphemus</name>
    <name type="common">Atlantic horseshoe crab</name>
    <dbReference type="NCBI Taxonomy" id="6850"/>
    <lineage>
        <taxon>Eukaryota</taxon>
        <taxon>Metazoa</taxon>
        <taxon>Ecdysozoa</taxon>
        <taxon>Arthropoda</taxon>
        <taxon>Chelicerata</taxon>
        <taxon>Merostomata</taxon>
        <taxon>Xiphosura</taxon>
        <taxon>Limulidae</taxon>
        <taxon>Limulus</taxon>
    </lineage>
</organism>
<dbReference type="Proteomes" id="UP000694941">
    <property type="component" value="Unplaced"/>
</dbReference>
<feature type="compositionally biased region" description="Basic residues" evidence="1">
    <location>
        <begin position="118"/>
        <end position="138"/>
    </location>
</feature>
<feature type="compositionally biased region" description="Basic and acidic residues" evidence="1">
    <location>
        <begin position="158"/>
        <end position="180"/>
    </location>
</feature>
<evidence type="ECO:0000313" key="4">
    <source>
        <dbReference type="RefSeq" id="XP_022237285.1"/>
    </source>
</evidence>
<feature type="compositionally biased region" description="Basic residues" evidence="1">
    <location>
        <begin position="198"/>
        <end position="212"/>
    </location>
</feature>
<sequence>MRLLTVLAFGTLCLLPLAVLTDAKHLQRLHKRTSSDESTDEVGEVLAAGNGEHPTSPEKQPQAKESHPNNDQASSAAPATKKVPEEKKQTLPEPSTEEEQKKVNGSRSNGRVGPRRQLFGRRNTRKRLPPPHSPRRPKPTLPSFISRSRSKPNSSVDSPRDERDESHNSGKTEQISREHQVTPPRRQRPTETNTTASARRRKTPTNRRRFTRRRQESNKEGDSE</sequence>
<reference evidence="4" key="1">
    <citation type="submission" date="2025-08" db="UniProtKB">
        <authorList>
            <consortium name="RefSeq"/>
        </authorList>
    </citation>
    <scope>IDENTIFICATION</scope>
    <source>
        <tissue evidence="4">Muscle</tissue>
    </source>
</reference>
<feature type="signal peptide" evidence="2">
    <location>
        <begin position="1"/>
        <end position="23"/>
    </location>
</feature>
<feature type="compositionally biased region" description="Polar residues" evidence="1">
    <location>
        <begin position="143"/>
        <end position="157"/>
    </location>
</feature>
<dbReference type="GeneID" id="111084934"/>
<keyword evidence="3" id="KW-1185">Reference proteome</keyword>
<proteinExistence type="predicted"/>
<evidence type="ECO:0000256" key="2">
    <source>
        <dbReference type="SAM" id="SignalP"/>
    </source>
</evidence>
<accession>A0ABM1S0Y0</accession>
<feature type="region of interest" description="Disordered" evidence="1">
    <location>
        <begin position="29"/>
        <end position="224"/>
    </location>
</feature>
<feature type="chain" id="PRO_5046962705" evidence="2">
    <location>
        <begin position="24"/>
        <end position="224"/>
    </location>
</feature>
<evidence type="ECO:0000256" key="1">
    <source>
        <dbReference type="SAM" id="MobiDB-lite"/>
    </source>
</evidence>
<keyword evidence="2" id="KW-0732">Signal</keyword>
<feature type="compositionally biased region" description="Basic and acidic residues" evidence="1">
    <location>
        <begin position="213"/>
        <end position="224"/>
    </location>
</feature>
<name>A0ABM1S0Y0_LIMPO</name>
<gene>
    <name evidence="4" type="primary">LOC111084934</name>
</gene>
<protein>
    <submittedName>
        <fullName evidence="4">Serine/arginine repetitive matrix protein 1-like</fullName>
    </submittedName>
</protein>
<evidence type="ECO:0000313" key="3">
    <source>
        <dbReference type="Proteomes" id="UP000694941"/>
    </source>
</evidence>